<dbReference type="InterPro" id="IPR000210">
    <property type="entry name" value="BTB/POZ_dom"/>
</dbReference>
<dbReference type="CDD" id="cd14733">
    <property type="entry name" value="BACK"/>
    <property type="match status" value="1"/>
</dbReference>
<name>A0A8X6KJI5_NEPPI</name>
<dbReference type="GO" id="GO:0030163">
    <property type="term" value="P:protein catabolic process"/>
    <property type="evidence" value="ECO:0007669"/>
    <property type="project" value="UniProtKB-ARBA"/>
</dbReference>
<dbReference type="InterPro" id="IPR011333">
    <property type="entry name" value="SKP1/BTB/POZ_sf"/>
</dbReference>
<accession>A0A8X6KJI5</accession>
<dbReference type="CDD" id="cd18186">
    <property type="entry name" value="BTB_POZ_ZBTB_KLHL-like"/>
    <property type="match status" value="1"/>
</dbReference>
<evidence type="ECO:0000313" key="4">
    <source>
        <dbReference type="Proteomes" id="UP000887013"/>
    </source>
</evidence>
<dbReference type="Proteomes" id="UP000887013">
    <property type="component" value="Unassembled WGS sequence"/>
</dbReference>
<dbReference type="SUPFAM" id="SSF49599">
    <property type="entry name" value="TRAF domain-like"/>
    <property type="match status" value="1"/>
</dbReference>
<dbReference type="InterPro" id="IPR008974">
    <property type="entry name" value="TRAF-like"/>
</dbReference>
<dbReference type="PANTHER" id="PTHR24413">
    <property type="entry name" value="SPECKLE-TYPE POZ PROTEIN"/>
    <property type="match status" value="1"/>
</dbReference>
<evidence type="ECO:0000313" key="3">
    <source>
        <dbReference type="EMBL" id="GFS53593.1"/>
    </source>
</evidence>
<proteinExistence type="predicted"/>
<dbReference type="EMBL" id="BMAW01092194">
    <property type="protein sequence ID" value="GFS53593.1"/>
    <property type="molecule type" value="Genomic_DNA"/>
</dbReference>
<evidence type="ECO:0000259" key="2">
    <source>
        <dbReference type="PROSITE" id="PS50144"/>
    </source>
</evidence>
<organism evidence="3 4">
    <name type="scientific">Nephila pilipes</name>
    <name type="common">Giant wood spider</name>
    <name type="synonym">Nephila maculata</name>
    <dbReference type="NCBI Taxonomy" id="299642"/>
    <lineage>
        <taxon>Eukaryota</taxon>
        <taxon>Metazoa</taxon>
        <taxon>Ecdysozoa</taxon>
        <taxon>Arthropoda</taxon>
        <taxon>Chelicerata</taxon>
        <taxon>Arachnida</taxon>
        <taxon>Araneae</taxon>
        <taxon>Araneomorphae</taxon>
        <taxon>Entelegynae</taxon>
        <taxon>Araneoidea</taxon>
        <taxon>Nephilidae</taxon>
        <taxon>Nephila</taxon>
    </lineage>
</organism>
<dbReference type="OrthoDB" id="6359816at2759"/>
<feature type="domain" description="MATH" evidence="2">
    <location>
        <begin position="11"/>
        <end position="134"/>
    </location>
</feature>
<dbReference type="Gene3D" id="3.30.710.10">
    <property type="entry name" value="Potassium Channel Kv1.1, Chain A"/>
    <property type="match status" value="1"/>
</dbReference>
<dbReference type="Pfam" id="PF00651">
    <property type="entry name" value="BTB"/>
    <property type="match status" value="1"/>
</dbReference>
<dbReference type="AlphaFoldDB" id="A0A8X6KJI5"/>
<dbReference type="CDD" id="cd00121">
    <property type="entry name" value="MATH"/>
    <property type="match status" value="1"/>
</dbReference>
<sequence length="468" mass="54354">MEKKEDIIMPPFTYIWTIENYPKLATTGGVHSPKFIVDSLEGTKWFLEVYMVYNTDLFHCALWRTDDSGPESIEIEFEFSILAANGTPLIENKNIGTFEKRNFQLVKDFDFIKDFSKRRDEFLPKNSVTVRCRMWRPETKISRSDLCFARTRLGAECISFVWPIEGFSTLKPGEERSRTLKLTLKGFSLSLKLAIFFKKDYDGEFLYIKTVKTDATREFHMTWEISLMGNDGERLMSNGGHRLMGRNESNKVLGNLFETMLLKARGSPFFPNDTLCLKCDFEFFIGDIWSRIEYLSTGVSDETDVEIDNSNNNLAFCCPLKICIEQLFNDKSLSDINFRVDDELLPAHSSILGARSLVFKDMFASEMKKEIRIIDVLEVNLDTFRLLLKYVYTDTLPDINWENAIELFKAADKYELSDLRSECFTFIKLKLSLENVCDVIKLLYSHKDDYLQKAVDILFKTRDLSIFL</sequence>
<dbReference type="Gene3D" id="2.60.210.10">
    <property type="entry name" value="Apoptosis, Tumor Necrosis Factor Receptor Associated Protein 2, Chain A"/>
    <property type="match status" value="1"/>
</dbReference>
<dbReference type="SMART" id="SM00225">
    <property type="entry name" value="BTB"/>
    <property type="match status" value="1"/>
</dbReference>
<evidence type="ECO:0000259" key="1">
    <source>
        <dbReference type="PROSITE" id="PS50097"/>
    </source>
</evidence>
<reference evidence="3" key="1">
    <citation type="submission" date="2020-08" db="EMBL/GenBank/DDBJ databases">
        <title>Multicomponent nature underlies the extraordinary mechanical properties of spider dragline silk.</title>
        <authorList>
            <person name="Kono N."/>
            <person name="Nakamura H."/>
            <person name="Mori M."/>
            <person name="Yoshida Y."/>
            <person name="Ohtoshi R."/>
            <person name="Malay A.D."/>
            <person name="Moran D.A.P."/>
            <person name="Tomita M."/>
            <person name="Numata K."/>
            <person name="Arakawa K."/>
        </authorList>
    </citation>
    <scope>NUCLEOTIDE SEQUENCE</scope>
</reference>
<dbReference type="PROSITE" id="PS50144">
    <property type="entry name" value="MATH"/>
    <property type="match status" value="1"/>
</dbReference>
<feature type="domain" description="BTB" evidence="1">
    <location>
        <begin position="334"/>
        <end position="396"/>
    </location>
</feature>
<protein>
    <submittedName>
        <fullName evidence="3">Speckle-type POZ protein B</fullName>
    </submittedName>
</protein>
<dbReference type="SUPFAM" id="SSF54695">
    <property type="entry name" value="POZ domain"/>
    <property type="match status" value="1"/>
</dbReference>
<dbReference type="PROSITE" id="PS50097">
    <property type="entry name" value="BTB"/>
    <property type="match status" value="1"/>
</dbReference>
<dbReference type="InterPro" id="IPR002083">
    <property type="entry name" value="MATH/TRAF_dom"/>
</dbReference>
<gene>
    <name evidence="3" type="primary">spop-b_7</name>
    <name evidence="3" type="ORF">NPIL_525461</name>
</gene>
<comment type="caution">
    <text evidence="3">The sequence shown here is derived from an EMBL/GenBank/DDBJ whole genome shotgun (WGS) entry which is preliminary data.</text>
</comment>
<keyword evidence="4" id="KW-1185">Reference proteome</keyword>